<keyword evidence="1" id="KW-1133">Transmembrane helix</keyword>
<keyword evidence="1" id="KW-0472">Membrane</keyword>
<dbReference type="GO" id="GO:0006072">
    <property type="term" value="P:glycerol-3-phosphate metabolic process"/>
    <property type="evidence" value="ECO:0007669"/>
    <property type="project" value="TreeGrafter"/>
</dbReference>
<keyword evidence="3" id="KW-1185">Reference proteome</keyword>
<dbReference type="GO" id="GO:0031966">
    <property type="term" value="C:mitochondrial membrane"/>
    <property type="evidence" value="ECO:0007669"/>
    <property type="project" value="TreeGrafter"/>
</dbReference>
<sequence length="235" mass="27116">MCLVEGTNTDILAADTQWLCEEILDDGGEILGWKEMETCGKNALKYALPYMCSSVNHNDDYITPIQNHKELINIAYNKNALLPRFAIKSAIGLSIVCRPLGPISFTEVLKDIYSICDWMQFEVIFYKPCDSLRDRIMSSVGRLEMGTVSGRLLKMESGDDSDEDDQDALLNVRTILSCSLFYTLYFLCLQSNFKFYRLLFLGFITYHFSRFVVIMPGMCSYFIPTYYDHFFNHYI</sequence>
<protein>
    <submittedName>
        <fullName evidence="4">Macro domain-containing protein</fullName>
    </submittedName>
</protein>
<proteinExistence type="predicted"/>
<dbReference type="WBParaSite" id="Hba_17385">
    <property type="protein sequence ID" value="Hba_17385"/>
    <property type="gene ID" value="Hba_17385"/>
</dbReference>
<evidence type="ECO:0000256" key="1">
    <source>
        <dbReference type="SAM" id="Phobius"/>
    </source>
</evidence>
<dbReference type="Proteomes" id="UP000095283">
    <property type="component" value="Unplaced"/>
</dbReference>
<dbReference type="PANTHER" id="PTHR12563:SF23">
    <property type="entry name" value="BCDNA.GH07066"/>
    <property type="match status" value="1"/>
</dbReference>
<dbReference type="PANTHER" id="PTHR12563">
    <property type="entry name" value="GLYCEROL-3-PHOSPHATE ACYLTRANSFERASE"/>
    <property type="match status" value="1"/>
</dbReference>
<evidence type="ECO:0000259" key="2">
    <source>
        <dbReference type="Pfam" id="PF19277"/>
    </source>
</evidence>
<keyword evidence="1" id="KW-0812">Transmembrane</keyword>
<dbReference type="GO" id="GO:0006631">
    <property type="term" value="P:fatty acid metabolic process"/>
    <property type="evidence" value="ECO:0007669"/>
    <property type="project" value="TreeGrafter"/>
</dbReference>
<accession>A0A1I7XI09</accession>
<name>A0A1I7XI09_HETBA</name>
<evidence type="ECO:0000313" key="3">
    <source>
        <dbReference type="Proteomes" id="UP000095283"/>
    </source>
</evidence>
<dbReference type="AlphaFoldDB" id="A0A1I7XI09"/>
<evidence type="ECO:0000313" key="4">
    <source>
        <dbReference type="WBParaSite" id="Hba_17385"/>
    </source>
</evidence>
<dbReference type="Pfam" id="PF19277">
    <property type="entry name" value="GPAT_C"/>
    <property type="match status" value="1"/>
</dbReference>
<dbReference type="GO" id="GO:0019432">
    <property type="term" value="P:triglyceride biosynthetic process"/>
    <property type="evidence" value="ECO:0007669"/>
    <property type="project" value="TreeGrafter"/>
</dbReference>
<organism evidence="3 4">
    <name type="scientific">Heterorhabditis bacteriophora</name>
    <name type="common">Entomopathogenic nematode worm</name>
    <dbReference type="NCBI Taxonomy" id="37862"/>
    <lineage>
        <taxon>Eukaryota</taxon>
        <taxon>Metazoa</taxon>
        <taxon>Ecdysozoa</taxon>
        <taxon>Nematoda</taxon>
        <taxon>Chromadorea</taxon>
        <taxon>Rhabditida</taxon>
        <taxon>Rhabditina</taxon>
        <taxon>Rhabditomorpha</taxon>
        <taxon>Strongyloidea</taxon>
        <taxon>Heterorhabditidae</taxon>
        <taxon>Heterorhabditis</taxon>
    </lineage>
</organism>
<dbReference type="InterPro" id="IPR022284">
    <property type="entry name" value="GPAT/DHAPAT"/>
</dbReference>
<feature type="domain" description="GPAT/DHAPAT C-terminal" evidence="2">
    <location>
        <begin position="10"/>
        <end position="158"/>
    </location>
</feature>
<dbReference type="GO" id="GO:0008654">
    <property type="term" value="P:phospholipid biosynthetic process"/>
    <property type="evidence" value="ECO:0007669"/>
    <property type="project" value="TreeGrafter"/>
</dbReference>
<reference evidence="4" key="1">
    <citation type="submission" date="2016-11" db="UniProtKB">
        <authorList>
            <consortium name="WormBaseParasite"/>
        </authorList>
    </citation>
    <scope>IDENTIFICATION</scope>
</reference>
<feature type="transmembrane region" description="Helical" evidence="1">
    <location>
        <begin position="199"/>
        <end position="223"/>
    </location>
</feature>
<dbReference type="InterPro" id="IPR045520">
    <property type="entry name" value="GPAT/DHAPAT_C"/>
</dbReference>
<dbReference type="GO" id="GO:0004366">
    <property type="term" value="F:glycerol-3-phosphate O-acyltransferase activity"/>
    <property type="evidence" value="ECO:0007669"/>
    <property type="project" value="TreeGrafter"/>
</dbReference>